<accession>A0AAP0K9P4</accession>
<evidence type="ECO:0000256" key="1">
    <source>
        <dbReference type="SAM" id="MobiDB-lite"/>
    </source>
</evidence>
<gene>
    <name evidence="2" type="ORF">Scep_007273</name>
</gene>
<dbReference type="EMBL" id="JBBNAG010000003">
    <property type="protein sequence ID" value="KAK9148516.1"/>
    <property type="molecule type" value="Genomic_DNA"/>
</dbReference>
<dbReference type="AlphaFoldDB" id="A0AAP0K9P4"/>
<feature type="compositionally biased region" description="Basic and acidic residues" evidence="1">
    <location>
        <begin position="16"/>
        <end position="28"/>
    </location>
</feature>
<keyword evidence="3" id="KW-1185">Reference proteome</keyword>
<evidence type="ECO:0000313" key="2">
    <source>
        <dbReference type="EMBL" id="KAK9148516.1"/>
    </source>
</evidence>
<reference evidence="2 3" key="1">
    <citation type="submission" date="2024-01" db="EMBL/GenBank/DDBJ databases">
        <title>Genome assemblies of Stephania.</title>
        <authorList>
            <person name="Yang L."/>
        </authorList>
    </citation>
    <scope>NUCLEOTIDE SEQUENCE [LARGE SCALE GENOMIC DNA]</scope>
    <source>
        <strain evidence="2">JXDWG</strain>
        <tissue evidence="2">Leaf</tissue>
    </source>
</reference>
<dbReference type="Proteomes" id="UP001419268">
    <property type="component" value="Unassembled WGS sequence"/>
</dbReference>
<organism evidence="2 3">
    <name type="scientific">Stephania cephalantha</name>
    <dbReference type="NCBI Taxonomy" id="152367"/>
    <lineage>
        <taxon>Eukaryota</taxon>
        <taxon>Viridiplantae</taxon>
        <taxon>Streptophyta</taxon>
        <taxon>Embryophyta</taxon>
        <taxon>Tracheophyta</taxon>
        <taxon>Spermatophyta</taxon>
        <taxon>Magnoliopsida</taxon>
        <taxon>Ranunculales</taxon>
        <taxon>Menispermaceae</taxon>
        <taxon>Menispermoideae</taxon>
        <taxon>Cissampelideae</taxon>
        <taxon>Stephania</taxon>
    </lineage>
</organism>
<proteinExistence type="predicted"/>
<name>A0AAP0K9P4_9MAGN</name>
<comment type="caution">
    <text evidence="2">The sequence shown here is derived from an EMBL/GenBank/DDBJ whole genome shotgun (WGS) entry which is preliminary data.</text>
</comment>
<feature type="region of interest" description="Disordered" evidence="1">
    <location>
        <begin position="1"/>
        <end position="44"/>
    </location>
</feature>
<sequence length="111" mass="12767">MMALWSTKAQHRRKGKVLESKENGENESRGSVQWRHGGTQGTALRHGSDTVIIIGAQKKCTKRRHSSGAMNYKAQRRGISDNANREENIKLEFYFELNCKVEFLIAIRKYK</sequence>
<protein>
    <submittedName>
        <fullName evidence="2">Uncharacterized protein</fullName>
    </submittedName>
</protein>
<evidence type="ECO:0000313" key="3">
    <source>
        <dbReference type="Proteomes" id="UP001419268"/>
    </source>
</evidence>